<reference evidence="9 10" key="1">
    <citation type="journal article" date="2019" name="Nat. Med.">
        <title>A library of human gut bacterial isolates paired with longitudinal multiomics data enables mechanistic microbiome research.</title>
        <authorList>
            <person name="Poyet M."/>
            <person name="Groussin M."/>
            <person name="Gibbons S.M."/>
            <person name="Avila-Pacheco J."/>
            <person name="Jiang X."/>
            <person name="Kearney S.M."/>
            <person name="Perrotta A.R."/>
            <person name="Berdy B."/>
            <person name="Zhao S."/>
            <person name="Lieberman T.D."/>
            <person name="Swanson P.K."/>
            <person name="Smith M."/>
            <person name="Roesemann S."/>
            <person name="Alexander J.E."/>
            <person name="Rich S.A."/>
            <person name="Livny J."/>
            <person name="Vlamakis H."/>
            <person name="Clish C."/>
            <person name="Bullock K."/>
            <person name="Deik A."/>
            <person name="Scott J."/>
            <person name="Pierce K.A."/>
            <person name="Xavier R.J."/>
            <person name="Alm E.J."/>
        </authorList>
    </citation>
    <scope>NUCLEOTIDE SEQUENCE [LARGE SCALE GENOMIC DNA]</scope>
    <source>
        <strain evidence="9 10">BIOML-A4</strain>
    </source>
</reference>
<feature type="transmembrane region" description="Helical" evidence="7">
    <location>
        <begin position="184"/>
        <end position="206"/>
    </location>
</feature>
<comment type="caution">
    <text evidence="9">The sequence shown here is derived from an EMBL/GenBank/DDBJ whole genome shotgun (WGS) entry which is preliminary data.</text>
</comment>
<evidence type="ECO:0000256" key="2">
    <source>
        <dbReference type="ARBA" id="ARBA00022448"/>
    </source>
</evidence>
<protein>
    <submittedName>
        <fullName evidence="9">ABC transporter permease subunit</fullName>
    </submittedName>
</protein>
<organism evidence="9 10">
    <name type="scientific">Ruthenibacterium lactatiformans</name>
    <dbReference type="NCBI Taxonomy" id="1550024"/>
    <lineage>
        <taxon>Bacteria</taxon>
        <taxon>Bacillati</taxon>
        <taxon>Bacillota</taxon>
        <taxon>Clostridia</taxon>
        <taxon>Eubacteriales</taxon>
        <taxon>Oscillospiraceae</taxon>
        <taxon>Ruthenibacterium</taxon>
    </lineage>
</organism>
<dbReference type="EMBL" id="WMZU01000023">
    <property type="protein sequence ID" value="MTS28205.1"/>
    <property type="molecule type" value="Genomic_DNA"/>
</dbReference>
<evidence type="ECO:0000256" key="7">
    <source>
        <dbReference type="SAM" id="Phobius"/>
    </source>
</evidence>
<dbReference type="InterPro" id="IPR035906">
    <property type="entry name" value="MetI-like_sf"/>
</dbReference>
<keyword evidence="6 7" id="KW-0472">Membrane</keyword>
<dbReference type="CDD" id="cd06261">
    <property type="entry name" value="TM_PBP2"/>
    <property type="match status" value="1"/>
</dbReference>
<feature type="transmembrane region" description="Helical" evidence="7">
    <location>
        <begin position="111"/>
        <end position="131"/>
    </location>
</feature>
<evidence type="ECO:0000259" key="8">
    <source>
        <dbReference type="PROSITE" id="PS50928"/>
    </source>
</evidence>
<feature type="transmembrane region" description="Helical" evidence="7">
    <location>
        <begin position="12"/>
        <end position="36"/>
    </location>
</feature>
<keyword evidence="4 7" id="KW-0812">Transmembrane</keyword>
<evidence type="ECO:0000256" key="6">
    <source>
        <dbReference type="ARBA" id="ARBA00023136"/>
    </source>
</evidence>
<feature type="transmembrane region" description="Helical" evidence="7">
    <location>
        <begin position="80"/>
        <end position="99"/>
    </location>
</feature>
<evidence type="ECO:0000256" key="3">
    <source>
        <dbReference type="ARBA" id="ARBA00022475"/>
    </source>
</evidence>
<sequence>MVVKRSVPERIFDVFNVLLMGILSVIFAYPMLYVLFASFSDPAQLIAHTGILFGPKGFSLDGYRMVLKTPSIWTGYANTIFYVCAGTFLNIILSSMGAYVLSRKGFAYRSVLTKAIVFTMYFSGGLIPFYLTIHNVGLYNTRLALILPVAINTWNLIVMRTSFSQIPESLEEAARIDGANDFVILFRIFMPVAKSTLAVMVLFYAVQHWNSWFNAMIFLQDRDKFPLQLFLREILLSGSMMDVTAGTSDDVSNALTTMMIKYCTIIVSTLPILCVYPFLQKYFAKGVMIGSVKE</sequence>
<evidence type="ECO:0000313" key="9">
    <source>
        <dbReference type="EMBL" id="MTS28205.1"/>
    </source>
</evidence>
<keyword evidence="5 7" id="KW-1133">Transmembrane helix</keyword>
<keyword evidence="2" id="KW-0813">Transport</keyword>
<dbReference type="Proteomes" id="UP000472755">
    <property type="component" value="Unassembled WGS sequence"/>
</dbReference>
<dbReference type="GO" id="GO:0005886">
    <property type="term" value="C:plasma membrane"/>
    <property type="evidence" value="ECO:0007669"/>
    <property type="project" value="UniProtKB-SubCell"/>
</dbReference>
<dbReference type="PROSITE" id="PS50928">
    <property type="entry name" value="ABC_TM1"/>
    <property type="match status" value="1"/>
</dbReference>
<evidence type="ECO:0000256" key="1">
    <source>
        <dbReference type="ARBA" id="ARBA00004651"/>
    </source>
</evidence>
<dbReference type="Gene3D" id="1.10.3720.10">
    <property type="entry name" value="MetI-like"/>
    <property type="match status" value="1"/>
</dbReference>
<evidence type="ECO:0000256" key="4">
    <source>
        <dbReference type="ARBA" id="ARBA00022692"/>
    </source>
</evidence>
<dbReference type="SUPFAM" id="SSF161098">
    <property type="entry name" value="MetI-like"/>
    <property type="match status" value="1"/>
</dbReference>
<name>A0A6L6LTY1_9FIRM</name>
<accession>A0A6L6LTY1</accession>
<proteinExistence type="predicted"/>
<feature type="transmembrane region" description="Helical" evidence="7">
    <location>
        <begin position="259"/>
        <end position="279"/>
    </location>
</feature>
<evidence type="ECO:0000256" key="5">
    <source>
        <dbReference type="ARBA" id="ARBA00022989"/>
    </source>
</evidence>
<comment type="subcellular location">
    <subcellularLocation>
        <location evidence="1">Cell membrane</location>
        <topology evidence="1">Multi-pass membrane protein</topology>
    </subcellularLocation>
</comment>
<dbReference type="PANTHER" id="PTHR43744">
    <property type="entry name" value="ABC TRANSPORTER PERMEASE PROTEIN MG189-RELATED-RELATED"/>
    <property type="match status" value="1"/>
</dbReference>
<dbReference type="InterPro" id="IPR000515">
    <property type="entry name" value="MetI-like"/>
</dbReference>
<feature type="domain" description="ABC transmembrane type-1" evidence="8">
    <location>
        <begin position="76"/>
        <end position="268"/>
    </location>
</feature>
<keyword evidence="3" id="KW-1003">Cell membrane</keyword>
<dbReference type="PANTHER" id="PTHR43744:SF9">
    <property type="entry name" value="POLYGALACTURONAN_RHAMNOGALACTURONAN TRANSPORT SYSTEM PERMEASE PROTEIN YTCP"/>
    <property type="match status" value="1"/>
</dbReference>
<evidence type="ECO:0000313" key="10">
    <source>
        <dbReference type="Proteomes" id="UP000472755"/>
    </source>
</evidence>
<dbReference type="AlphaFoldDB" id="A0A6L6LTY1"/>
<gene>
    <name evidence="9" type="ORF">GMD59_13040</name>
</gene>
<dbReference type="RefSeq" id="WP_155202256.1">
    <property type="nucleotide sequence ID" value="NZ_WMZN01000010.1"/>
</dbReference>
<dbReference type="GO" id="GO:0055085">
    <property type="term" value="P:transmembrane transport"/>
    <property type="evidence" value="ECO:0007669"/>
    <property type="project" value="InterPro"/>
</dbReference>